<organism evidence="1 2">
    <name type="scientific">Glossina brevipalpis</name>
    <dbReference type="NCBI Taxonomy" id="37001"/>
    <lineage>
        <taxon>Eukaryota</taxon>
        <taxon>Metazoa</taxon>
        <taxon>Ecdysozoa</taxon>
        <taxon>Arthropoda</taxon>
        <taxon>Hexapoda</taxon>
        <taxon>Insecta</taxon>
        <taxon>Pterygota</taxon>
        <taxon>Neoptera</taxon>
        <taxon>Endopterygota</taxon>
        <taxon>Diptera</taxon>
        <taxon>Brachycera</taxon>
        <taxon>Muscomorpha</taxon>
        <taxon>Hippoboscoidea</taxon>
        <taxon>Glossinidae</taxon>
        <taxon>Glossina</taxon>
    </lineage>
</organism>
<dbReference type="EnsemblMetazoa" id="GBRI015416-RA">
    <property type="protein sequence ID" value="GBRI015416-PA"/>
    <property type="gene ID" value="GBRI015416"/>
</dbReference>
<dbReference type="AlphaFoldDB" id="A0A1A9WDA2"/>
<keyword evidence="2" id="KW-1185">Reference proteome</keyword>
<reference evidence="1" key="2">
    <citation type="submission" date="2020-05" db="UniProtKB">
        <authorList>
            <consortium name="EnsemblMetazoa"/>
        </authorList>
    </citation>
    <scope>IDENTIFICATION</scope>
    <source>
        <strain evidence="1">IAEA</strain>
    </source>
</reference>
<name>A0A1A9WDA2_9MUSC</name>
<dbReference type="Proteomes" id="UP000091820">
    <property type="component" value="Unassembled WGS sequence"/>
</dbReference>
<accession>A0A1A9WDA2</accession>
<sequence length="90" mass="10636">MTNSNVHWERKHTAHVTDVWIDYGWSNNIVQRIECDFCNPHIAQIGGYETEAKATQTLANVTRIQTHSKIMTQTYHFDHGYEKERQHKHT</sequence>
<reference evidence="2" key="1">
    <citation type="submission" date="2014-03" db="EMBL/GenBank/DDBJ databases">
        <authorList>
            <person name="Aksoy S."/>
            <person name="Warren W."/>
            <person name="Wilson R.K."/>
        </authorList>
    </citation>
    <scope>NUCLEOTIDE SEQUENCE [LARGE SCALE GENOMIC DNA]</scope>
    <source>
        <strain evidence="2">IAEA</strain>
    </source>
</reference>
<evidence type="ECO:0000313" key="2">
    <source>
        <dbReference type="Proteomes" id="UP000091820"/>
    </source>
</evidence>
<evidence type="ECO:0000313" key="1">
    <source>
        <dbReference type="EnsemblMetazoa" id="GBRI015416-PA"/>
    </source>
</evidence>
<proteinExistence type="predicted"/>
<protein>
    <submittedName>
        <fullName evidence="1">Uncharacterized protein</fullName>
    </submittedName>
</protein>
<dbReference type="VEuPathDB" id="VectorBase:GBRI015416"/>